<evidence type="ECO:0000313" key="12">
    <source>
        <dbReference type="Proteomes" id="UP000245577"/>
    </source>
</evidence>
<dbReference type="InterPro" id="IPR027417">
    <property type="entry name" value="P-loop_NTPase"/>
</dbReference>
<dbReference type="EMBL" id="MZGU01000007">
    <property type="protein sequence ID" value="PWB84843.1"/>
    <property type="molecule type" value="Genomic_DNA"/>
</dbReference>
<dbReference type="NCBIfam" id="NF002204">
    <property type="entry name" value="PRK01077.1"/>
    <property type="match status" value="1"/>
</dbReference>
<dbReference type="HAMAP" id="MF_00027">
    <property type="entry name" value="CobB_CbiA"/>
    <property type="match status" value="1"/>
</dbReference>
<evidence type="ECO:0000256" key="8">
    <source>
        <dbReference type="HAMAP-Rule" id="MF_00027"/>
    </source>
</evidence>
<feature type="site" description="Increases nucleophilicity of active site Cys" evidence="8">
    <location>
        <position position="429"/>
    </location>
</feature>
<dbReference type="NCBIfam" id="TIGR00379">
    <property type="entry name" value="cobB"/>
    <property type="match status" value="1"/>
</dbReference>
<evidence type="ECO:0000256" key="7">
    <source>
        <dbReference type="ARBA" id="ARBA00022962"/>
    </source>
</evidence>
<comment type="pathway">
    <text evidence="8">Cofactor biosynthesis; adenosylcobalamin biosynthesis; cob(II)yrinate a,c-diamide from sirohydrochlorin (anaerobic route): step 10/10.</text>
</comment>
<keyword evidence="2 8" id="KW-0169">Cobalamin biosynthesis</keyword>
<dbReference type="GO" id="GO:0015948">
    <property type="term" value="P:methanogenesis"/>
    <property type="evidence" value="ECO:0007669"/>
    <property type="project" value="UniProtKB-KW"/>
</dbReference>
<keyword evidence="3 8" id="KW-0436">Ligase</keyword>
<proteinExistence type="inferred from homology"/>
<dbReference type="NCBIfam" id="NF033195">
    <property type="entry name" value="F430_CfbB"/>
    <property type="match status" value="1"/>
</dbReference>
<dbReference type="GO" id="GO:0042242">
    <property type="term" value="F:cobyrinic acid a,c-diamide synthase activity"/>
    <property type="evidence" value="ECO:0007669"/>
    <property type="project" value="UniProtKB-UniRule"/>
</dbReference>
<dbReference type="EC" id="6.3.5.11" evidence="8"/>
<dbReference type="RefSeq" id="WP_116670384.1">
    <property type="nucleotide sequence ID" value="NZ_MZGU01000007.1"/>
</dbReference>
<dbReference type="OrthoDB" id="8896at2157"/>
<protein>
    <recommendedName>
        <fullName evidence="8">Cobyrinate a,c-diamide synthase</fullName>
        <ecNumber evidence="8">6.3.5.11</ecNumber>
    </recommendedName>
    <alternativeName>
        <fullName evidence="8">Cobyrinic acid a,c-diamide synthetase</fullName>
    </alternativeName>
    <alternativeName>
        <fullName evidence="8">Ni-sirohydrochlorin a,c-diamide synthase</fullName>
        <ecNumber evidence="8">6.3.5.12</ecNumber>
    </alternativeName>
    <alternativeName>
        <fullName evidence="8">Ni-sirohydrochlorin a,c-diamide synthetase</fullName>
    </alternativeName>
</protein>
<keyword evidence="4 8" id="KW-0547">Nucleotide-binding</keyword>
<comment type="function">
    <text evidence="8">Catalyzes the ATP-dependent amidation of the two carboxylate groups at positions a and c of cobyrinate, using either L-glutamine or ammonia as the nitrogen source. Involved in the biosynthesis of the unique nickel-containing tetrapyrrole coenzyme F430, the prosthetic group of methyl-coenzyme M reductase (MCR), which plays a key role in methanogenesis and anaerobic methane oxidation. Catalyzes the ATP-dependent amidation of the two carboxylate groups at positions a and c of Ni-sirohydrochlorin, using L-glutamine or ammonia as the nitrogen source.</text>
</comment>
<comment type="similarity">
    <text evidence="8">Belongs to the CobB/CbiA family.</text>
</comment>
<comment type="domain">
    <text evidence="8">Comprises of two domains. The C-terminal domain contains the binding site for glutamine and catalyzes the hydrolysis of this substrate to glutamate and ammonia. The N-terminal domain is anticipated to bind ATP, and cobyrinate or Ni-sirohydrochlorin, and catalyzes the ultimate synthesis of the diamide product. The ammonia produced via the glutaminase domain is probably translocated to the adjacent domain via a molecular tunnel, where it reacts with an activated intermediate.</text>
</comment>
<dbReference type="PANTHER" id="PTHR43873">
    <property type="entry name" value="COBYRINATE A,C-DIAMIDE SYNTHASE"/>
    <property type="match status" value="1"/>
</dbReference>
<dbReference type="CDD" id="cd05388">
    <property type="entry name" value="CobB_N"/>
    <property type="match status" value="1"/>
</dbReference>
<name>A0A2U1S5M3_9EURY</name>
<dbReference type="AlphaFoldDB" id="A0A2U1S5M3"/>
<comment type="catalytic activity">
    <reaction evidence="8">
        <text>Ni-sirohydrochlorin + 2 L-glutamine + 2 ATP + 2 H2O = Ni-sirohydrochlorin a,c-diamide + 2 L-glutamate + 2 ADP + 2 phosphate + 2 H(+)</text>
        <dbReference type="Rhea" id="RHEA:52896"/>
        <dbReference type="ChEBI" id="CHEBI:15377"/>
        <dbReference type="ChEBI" id="CHEBI:15378"/>
        <dbReference type="ChEBI" id="CHEBI:29985"/>
        <dbReference type="ChEBI" id="CHEBI:30616"/>
        <dbReference type="ChEBI" id="CHEBI:43474"/>
        <dbReference type="ChEBI" id="CHEBI:58359"/>
        <dbReference type="ChEBI" id="CHEBI:136841"/>
        <dbReference type="ChEBI" id="CHEBI:136887"/>
        <dbReference type="ChEBI" id="CHEBI:456216"/>
        <dbReference type="EC" id="6.3.5.12"/>
    </reaction>
</comment>
<dbReference type="GO" id="GO:0005524">
    <property type="term" value="F:ATP binding"/>
    <property type="evidence" value="ECO:0007669"/>
    <property type="project" value="UniProtKB-UniRule"/>
</dbReference>
<dbReference type="Gene3D" id="3.40.50.300">
    <property type="entry name" value="P-loop containing nucleotide triphosphate hydrolases"/>
    <property type="match status" value="1"/>
</dbReference>
<comment type="caution">
    <text evidence="11">The sequence shown here is derived from an EMBL/GenBank/DDBJ whole genome shotgun (WGS) entry which is preliminary data.</text>
</comment>
<keyword evidence="7 8" id="KW-0315">Glutamine amidotransferase</keyword>
<feature type="domain" description="CobQ/CobB/MinD/ParA nucleotide binding" evidence="9">
    <location>
        <begin position="3"/>
        <end position="186"/>
    </location>
</feature>
<sequence>MRIILAGTGSAVGKTTISTGIMKALSEKYNVQPFKVGPDYIDPSYHTLATGNVSRNLDSFFMSEGQVRDSFIKGMNGKDMGIIEGVRGLFEGIDSVNDIGSTASIAKALNAPVILIVNSKSLVKSAAAIVLGFKSLDPEINIAGVILNKVKHEAHYQKTKRSIEEITGVEVIGGIKRDDTISIEQRHLGLVPAVERENSLKFIDMWSKTIKESIDLDRLVEIMKESPKITANREPIWNKLNKQKVNIAVAYDEVFNFYYKENIESLEDNHAKIHYFSPLKDEHLPDVDALYIGGGYPELFSKELSSNSSMLKDIKKFHEDNRPLFAECGGLMYLMNSIHDDKMVSAYPYKSILTDRVQALKYTIAEVQEDNIISKKGEKFNGHEFHYSKVLVDKNNLKNKFAFKILRGRGSFENQDGFIEGNTLASYVHTHVAAMPNFGGNLTISAREL</sequence>
<feature type="active site" description="Nucleophile" evidence="8">
    <location>
        <position position="328"/>
    </location>
</feature>
<reference evidence="11 12" key="1">
    <citation type="submission" date="2017-03" db="EMBL/GenBank/DDBJ databases">
        <title>Genome sequence of Methanobrevibacter wosei.</title>
        <authorList>
            <person name="Poehlein A."/>
            <person name="Seedorf H."/>
            <person name="Daniel R."/>
        </authorList>
    </citation>
    <scope>NUCLEOTIDE SEQUENCE [LARGE SCALE GENOMIC DNA]</scope>
    <source>
        <strain evidence="11 12">DSM 11979</strain>
    </source>
</reference>
<dbReference type="Proteomes" id="UP000245577">
    <property type="component" value="Unassembled WGS sequence"/>
</dbReference>
<evidence type="ECO:0000256" key="6">
    <source>
        <dbReference type="ARBA" id="ARBA00022842"/>
    </source>
</evidence>
<feature type="domain" description="CobB/CobQ-like glutamine amidotransferase" evidence="10">
    <location>
        <begin position="246"/>
        <end position="433"/>
    </location>
</feature>
<dbReference type="PROSITE" id="PS51274">
    <property type="entry name" value="GATASE_COBBQ"/>
    <property type="match status" value="1"/>
</dbReference>
<dbReference type="InterPro" id="IPR002586">
    <property type="entry name" value="CobQ/CobB/MinD/ParA_Nub-bd_dom"/>
</dbReference>
<dbReference type="SUPFAM" id="SSF52317">
    <property type="entry name" value="Class I glutamine amidotransferase-like"/>
    <property type="match status" value="1"/>
</dbReference>
<evidence type="ECO:0000256" key="1">
    <source>
        <dbReference type="ARBA" id="ARBA00001946"/>
    </source>
</evidence>
<dbReference type="InterPro" id="IPR029062">
    <property type="entry name" value="Class_I_gatase-like"/>
</dbReference>
<gene>
    <name evidence="11" type="primary">cobB_2</name>
    <name evidence="8" type="synonym">cbiA</name>
    <name evidence="8" type="synonym">cfbB</name>
    <name evidence="11" type="ORF">MBBWO_16090</name>
</gene>
<evidence type="ECO:0000259" key="10">
    <source>
        <dbReference type="Pfam" id="PF07685"/>
    </source>
</evidence>
<evidence type="ECO:0000256" key="5">
    <source>
        <dbReference type="ARBA" id="ARBA00022840"/>
    </source>
</evidence>
<dbReference type="InterPro" id="IPR004484">
    <property type="entry name" value="CbiA/CobB_synth"/>
</dbReference>
<dbReference type="Gene3D" id="3.40.50.880">
    <property type="match status" value="1"/>
</dbReference>
<evidence type="ECO:0000256" key="2">
    <source>
        <dbReference type="ARBA" id="ARBA00022573"/>
    </source>
</evidence>
<dbReference type="UniPathway" id="UPA00148">
    <property type="reaction ID" value="UER00231"/>
</dbReference>
<dbReference type="PANTHER" id="PTHR43873:SF1">
    <property type="entry name" value="COBYRINATE A,C-DIAMIDE SYNTHASE"/>
    <property type="match status" value="1"/>
</dbReference>
<keyword evidence="6 8" id="KW-0460">Magnesium</keyword>
<evidence type="ECO:0000256" key="3">
    <source>
        <dbReference type="ARBA" id="ARBA00022598"/>
    </source>
</evidence>
<dbReference type="Pfam" id="PF01656">
    <property type="entry name" value="CbiA"/>
    <property type="match status" value="1"/>
</dbReference>
<evidence type="ECO:0000259" key="9">
    <source>
        <dbReference type="Pfam" id="PF01656"/>
    </source>
</evidence>
<keyword evidence="12" id="KW-1185">Reference proteome</keyword>
<dbReference type="Pfam" id="PF07685">
    <property type="entry name" value="GATase_3"/>
    <property type="match status" value="1"/>
</dbReference>
<evidence type="ECO:0000313" key="11">
    <source>
        <dbReference type="EMBL" id="PWB84843.1"/>
    </source>
</evidence>
<keyword evidence="5 8" id="KW-0067">ATP-binding</keyword>
<dbReference type="SUPFAM" id="SSF52540">
    <property type="entry name" value="P-loop containing nucleoside triphosphate hydrolases"/>
    <property type="match status" value="1"/>
</dbReference>
<comment type="catalytic activity">
    <reaction evidence="8">
        <text>cob(II)yrinate + 2 L-glutamine + 2 ATP + 2 H2O = cob(II)yrinate a,c diamide + 2 L-glutamate + 2 ADP + 2 phosphate + 2 H(+)</text>
        <dbReference type="Rhea" id="RHEA:26289"/>
        <dbReference type="ChEBI" id="CHEBI:15377"/>
        <dbReference type="ChEBI" id="CHEBI:15378"/>
        <dbReference type="ChEBI" id="CHEBI:29985"/>
        <dbReference type="ChEBI" id="CHEBI:30616"/>
        <dbReference type="ChEBI" id="CHEBI:43474"/>
        <dbReference type="ChEBI" id="CHEBI:58359"/>
        <dbReference type="ChEBI" id="CHEBI:58537"/>
        <dbReference type="ChEBI" id="CHEBI:58894"/>
        <dbReference type="ChEBI" id="CHEBI:456216"/>
        <dbReference type="EC" id="6.3.5.11"/>
    </reaction>
</comment>
<dbReference type="InterPro" id="IPR011698">
    <property type="entry name" value="GATase_3"/>
</dbReference>
<evidence type="ECO:0000256" key="4">
    <source>
        <dbReference type="ARBA" id="ARBA00022741"/>
    </source>
</evidence>
<comment type="cofactor">
    <cofactor evidence="1 8">
        <name>Mg(2+)</name>
        <dbReference type="ChEBI" id="CHEBI:18420"/>
    </cofactor>
</comment>
<comment type="miscellaneous">
    <text evidence="8">The a and c carboxylates of cobyrinate and Ni-sirohydrochlorin are activated for nucleophilic attack via formation of a phosphorylated intermediate by ATP. CbiA catalyzes first the amidation of the c-carboxylate, and then that of the a-carboxylate.</text>
</comment>
<dbReference type="EC" id="6.3.5.12" evidence="8"/>
<keyword evidence="8" id="KW-0484">Methanogenesis</keyword>
<organism evidence="11 12">
    <name type="scientific">Methanobrevibacter woesei</name>
    <dbReference type="NCBI Taxonomy" id="190976"/>
    <lineage>
        <taxon>Archaea</taxon>
        <taxon>Methanobacteriati</taxon>
        <taxon>Methanobacteriota</taxon>
        <taxon>Methanomada group</taxon>
        <taxon>Methanobacteria</taxon>
        <taxon>Methanobacteriales</taxon>
        <taxon>Methanobacteriaceae</taxon>
        <taxon>Methanobrevibacter</taxon>
    </lineage>
</organism>
<dbReference type="GO" id="GO:0009236">
    <property type="term" value="P:cobalamin biosynthetic process"/>
    <property type="evidence" value="ECO:0007669"/>
    <property type="project" value="UniProtKB-UniRule"/>
</dbReference>
<accession>A0A2U1S5M3</accession>
<dbReference type="CDD" id="cd03130">
    <property type="entry name" value="GATase1_CobB"/>
    <property type="match status" value="1"/>
</dbReference>